<reference evidence="3 4" key="1">
    <citation type="submission" date="2020-05" db="EMBL/GenBank/DDBJ databases">
        <title>Ramlibacter rhizophilus sp. nov., isolated from rhizosphere soil of national flower Mugunghwa from South Korea.</title>
        <authorList>
            <person name="Zheng-Fei Y."/>
            <person name="Huan T."/>
        </authorList>
    </citation>
    <scope>NUCLEOTIDE SEQUENCE [LARGE SCALE GENOMIC DNA]</scope>
    <source>
        <strain evidence="3 4">H242</strain>
    </source>
</reference>
<dbReference type="InterPro" id="IPR050909">
    <property type="entry name" value="Bact_Autotransporter_VF"/>
</dbReference>
<reference evidence="3 4" key="2">
    <citation type="submission" date="2020-05" db="EMBL/GenBank/DDBJ databases">
        <authorList>
            <person name="Khan S.A."/>
            <person name="Jeon C.O."/>
            <person name="Chun B.H."/>
        </authorList>
    </citation>
    <scope>NUCLEOTIDE SEQUENCE [LARGE SCALE GENOMIC DNA]</scope>
    <source>
        <strain evidence="3 4">H242</strain>
    </source>
</reference>
<proteinExistence type="predicted"/>
<evidence type="ECO:0000313" key="3">
    <source>
        <dbReference type="EMBL" id="QJW84883.1"/>
    </source>
</evidence>
<dbReference type="PANTHER" id="PTHR12338">
    <property type="entry name" value="AUTOTRANSPORTER"/>
    <property type="match status" value="1"/>
</dbReference>
<dbReference type="SMART" id="SM00912">
    <property type="entry name" value="Haemagg_act"/>
    <property type="match status" value="1"/>
</dbReference>
<dbReference type="SUPFAM" id="SSF51126">
    <property type="entry name" value="Pectin lyase-like"/>
    <property type="match status" value="1"/>
</dbReference>
<keyword evidence="4" id="KW-1185">Reference proteome</keyword>
<evidence type="ECO:0000259" key="2">
    <source>
        <dbReference type="SMART" id="SM00912"/>
    </source>
</evidence>
<sequence>MFARRSAAAAVAACFTATVGAQPAGLTVRHGSAVVEQQAGRTTIRTGNARARGTRPSTGAASSARGQTVFFSQPDARSTSINRVTGGDPSAILGTLGSNGRLVLVNPAGIAVAPGAVVDTAGFTASTLGMSRGDAVAGRMRFGDGSDAGALQVNGHVLARGGDVVLLGPQVEAGRHAVVRAVDGDVVLAAGRRWRSPGAASKASTCR</sequence>
<dbReference type="PANTHER" id="PTHR12338:SF5">
    <property type="entry name" value="ANTIGEN 43-RELATED"/>
    <property type="match status" value="1"/>
</dbReference>
<feature type="domain" description="Filamentous haemagglutinin FhaB/tRNA nuclease CdiA-like TPS" evidence="2">
    <location>
        <begin position="19"/>
        <end position="134"/>
    </location>
</feature>
<dbReference type="EMBL" id="CP053418">
    <property type="protein sequence ID" value="QJW84883.1"/>
    <property type="molecule type" value="Genomic_DNA"/>
</dbReference>
<dbReference type="Proteomes" id="UP000500826">
    <property type="component" value="Chromosome"/>
</dbReference>
<dbReference type="NCBIfam" id="TIGR01901">
    <property type="entry name" value="adhes_NPXG"/>
    <property type="match status" value="1"/>
</dbReference>
<keyword evidence="1" id="KW-0732">Signal</keyword>
<dbReference type="InterPro" id="IPR012334">
    <property type="entry name" value="Pectin_lyas_fold"/>
</dbReference>
<dbReference type="Pfam" id="PF05860">
    <property type="entry name" value="TPS"/>
    <property type="match status" value="1"/>
</dbReference>
<gene>
    <name evidence="3" type="ORF">HK414_18715</name>
</gene>
<feature type="signal peptide" evidence="1">
    <location>
        <begin position="1"/>
        <end position="21"/>
    </location>
</feature>
<feature type="chain" id="PRO_5046365786" evidence="1">
    <location>
        <begin position="22"/>
        <end position="207"/>
    </location>
</feature>
<evidence type="ECO:0000256" key="1">
    <source>
        <dbReference type="SAM" id="SignalP"/>
    </source>
</evidence>
<organism evidence="3 4">
    <name type="scientific">Ramlibacter terrae</name>
    <dbReference type="NCBI Taxonomy" id="2732511"/>
    <lineage>
        <taxon>Bacteria</taxon>
        <taxon>Pseudomonadati</taxon>
        <taxon>Pseudomonadota</taxon>
        <taxon>Betaproteobacteria</taxon>
        <taxon>Burkholderiales</taxon>
        <taxon>Comamonadaceae</taxon>
        <taxon>Ramlibacter</taxon>
    </lineage>
</organism>
<accession>A0ABX6P490</accession>
<dbReference type="InterPro" id="IPR011050">
    <property type="entry name" value="Pectin_lyase_fold/virulence"/>
</dbReference>
<dbReference type="InterPro" id="IPR008638">
    <property type="entry name" value="FhaB/CdiA-like_TPS"/>
</dbReference>
<evidence type="ECO:0000313" key="4">
    <source>
        <dbReference type="Proteomes" id="UP000500826"/>
    </source>
</evidence>
<protein>
    <submittedName>
        <fullName evidence="3">Filamentous hemagglutinin N-terminal domain-containing protein</fullName>
    </submittedName>
</protein>
<dbReference type="Gene3D" id="2.160.20.10">
    <property type="entry name" value="Single-stranded right-handed beta-helix, Pectin lyase-like"/>
    <property type="match status" value="1"/>
</dbReference>
<name>A0ABX6P490_9BURK</name>